<name>A0AA91V9Y4_9BACI</name>
<dbReference type="PRINTS" id="PR00455">
    <property type="entry name" value="HTHTETR"/>
</dbReference>
<keyword evidence="3" id="KW-0804">Transcription</keyword>
<dbReference type="GO" id="GO:0003677">
    <property type="term" value="F:DNA binding"/>
    <property type="evidence" value="ECO:0007669"/>
    <property type="project" value="UniProtKB-UniRule"/>
</dbReference>
<dbReference type="EMBL" id="NVOR01000068">
    <property type="protein sequence ID" value="PED81316.1"/>
    <property type="molecule type" value="Genomic_DNA"/>
</dbReference>
<organism evidence="6 7">
    <name type="scientific">Bacillus pseudomycoides</name>
    <dbReference type="NCBI Taxonomy" id="64104"/>
    <lineage>
        <taxon>Bacteria</taxon>
        <taxon>Bacillati</taxon>
        <taxon>Bacillota</taxon>
        <taxon>Bacilli</taxon>
        <taxon>Bacillales</taxon>
        <taxon>Bacillaceae</taxon>
        <taxon>Bacillus</taxon>
        <taxon>Bacillus cereus group</taxon>
    </lineage>
</organism>
<dbReference type="RefSeq" id="WP_097896327.1">
    <property type="nucleotide sequence ID" value="NZ_NVOR01000068.1"/>
</dbReference>
<comment type="caution">
    <text evidence="6">The sequence shown here is derived from an EMBL/GenBank/DDBJ whole genome shotgun (WGS) entry which is preliminary data.</text>
</comment>
<dbReference type="Gene3D" id="1.10.357.10">
    <property type="entry name" value="Tetracycline Repressor, domain 2"/>
    <property type="match status" value="1"/>
</dbReference>
<dbReference type="AlphaFoldDB" id="A0AA91V9Y4"/>
<dbReference type="PROSITE" id="PS50977">
    <property type="entry name" value="HTH_TETR_2"/>
    <property type="match status" value="1"/>
</dbReference>
<gene>
    <name evidence="6" type="ORF">CON65_17485</name>
</gene>
<evidence type="ECO:0000313" key="6">
    <source>
        <dbReference type="EMBL" id="PED81316.1"/>
    </source>
</evidence>
<protein>
    <submittedName>
        <fullName evidence="6">TetR family transcriptional regulator</fullName>
    </submittedName>
</protein>
<feature type="DNA-binding region" description="H-T-H motif" evidence="4">
    <location>
        <begin position="36"/>
        <end position="55"/>
    </location>
</feature>
<dbReference type="Pfam" id="PF00440">
    <property type="entry name" value="TetR_N"/>
    <property type="match status" value="1"/>
</dbReference>
<dbReference type="PANTHER" id="PTHR47506">
    <property type="entry name" value="TRANSCRIPTIONAL REGULATORY PROTEIN"/>
    <property type="match status" value="1"/>
</dbReference>
<evidence type="ECO:0000259" key="5">
    <source>
        <dbReference type="PROSITE" id="PS50977"/>
    </source>
</evidence>
<dbReference type="PANTHER" id="PTHR47506:SF6">
    <property type="entry name" value="HTH-TYPE TRANSCRIPTIONAL REPRESSOR NEMR"/>
    <property type="match status" value="1"/>
</dbReference>
<accession>A0AA91V9Y4</accession>
<feature type="domain" description="HTH tetR-type" evidence="5">
    <location>
        <begin position="13"/>
        <end position="73"/>
    </location>
</feature>
<dbReference type="InterPro" id="IPR009057">
    <property type="entry name" value="Homeodomain-like_sf"/>
</dbReference>
<dbReference type="InterPro" id="IPR001647">
    <property type="entry name" value="HTH_TetR"/>
</dbReference>
<evidence type="ECO:0000313" key="7">
    <source>
        <dbReference type="Proteomes" id="UP000221020"/>
    </source>
</evidence>
<evidence type="ECO:0000256" key="2">
    <source>
        <dbReference type="ARBA" id="ARBA00023125"/>
    </source>
</evidence>
<dbReference type="InterPro" id="IPR036271">
    <property type="entry name" value="Tet_transcr_reg_TetR-rel_C_sf"/>
</dbReference>
<evidence type="ECO:0000256" key="4">
    <source>
        <dbReference type="PROSITE-ProRule" id="PRU00335"/>
    </source>
</evidence>
<evidence type="ECO:0000256" key="3">
    <source>
        <dbReference type="ARBA" id="ARBA00023163"/>
    </source>
</evidence>
<dbReference type="Proteomes" id="UP000221020">
    <property type="component" value="Unassembled WGS sequence"/>
</dbReference>
<keyword evidence="1" id="KW-0805">Transcription regulation</keyword>
<evidence type="ECO:0000256" key="1">
    <source>
        <dbReference type="ARBA" id="ARBA00023015"/>
    </source>
</evidence>
<reference evidence="6 7" key="1">
    <citation type="submission" date="2017-09" db="EMBL/GenBank/DDBJ databases">
        <title>Large-scale bioinformatics analysis of Bacillus genomes uncovers conserved roles of natural products in bacterial physiology.</title>
        <authorList>
            <consortium name="Agbiome Team Llc"/>
            <person name="Bleich R.M."/>
            <person name="Grubbs K.J."/>
            <person name="Santa Maria K.C."/>
            <person name="Allen S.E."/>
            <person name="Farag S."/>
            <person name="Shank E.A."/>
            <person name="Bowers A."/>
        </authorList>
    </citation>
    <scope>NUCLEOTIDE SEQUENCE [LARGE SCALE GENOMIC DNA]</scope>
    <source>
        <strain evidence="6 7">AFS092012</strain>
    </source>
</reference>
<proteinExistence type="predicted"/>
<keyword evidence="2 4" id="KW-0238">DNA-binding</keyword>
<sequence>MNRRRLTQEERKKETRQLLLESAFETFAKLGFHGASVDKIAEHAGFSKGAVYAHFHTKEDLFLAIVEQQMNLYVRNIRQVIGQQQSLSHFIETMDEYFDSVRQQTHTWSMLSMEFLLYAMREESVRHKWSNMVTEAVKQISKSIESLLLKENYKSTLSTEEIAWTMLSLENGMSIFYHISQNHIPLDLYGKALQTMLLSSHQEDQKIL</sequence>
<dbReference type="Gene3D" id="1.10.10.60">
    <property type="entry name" value="Homeodomain-like"/>
    <property type="match status" value="1"/>
</dbReference>
<dbReference type="SUPFAM" id="SSF46689">
    <property type="entry name" value="Homeodomain-like"/>
    <property type="match status" value="1"/>
</dbReference>
<dbReference type="SUPFAM" id="SSF48498">
    <property type="entry name" value="Tetracyclin repressor-like, C-terminal domain"/>
    <property type="match status" value="1"/>
</dbReference>